<dbReference type="CDD" id="cd17535">
    <property type="entry name" value="REC_NarL-like"/>
    <property type="match status" value="1"/>
</dbReference>
<dbReference type="InterPro" id="IPR016032">
    <property type="entry name" value="Sig_transdc_resp-reg_C-effctor"/>
</dbReference>
<dbReference type="SUPFAM" id="SSF46894">
    <property type="entry name" value="C-terminal effector domain of the bipartite response regulators"/>
    <property type="match status" value="1"/>
</dbReference>
<organism evidence="9 10">
    <name type="scientific">Pantoea rodasii</name>
    <dbReference type="NCBI Taxonomy" id="1076549"/>
    <lineage>
        <taxon>Bacteria</taxon>
        <taxon>Pseudomonadati</taxon>
        <taxon>Pseudomonadota</taxon>
        <taxon>Gammaproteobacteria</taxon>
        <taxon>Enterobacterales</taxon>
        <taxon>Erwiniaceae</taxon>
        <taxon>Pantoea</taxon>
    </lineage>
</organism>
<gene>
    <name evidence="9" type="ORF">QU24_09865</name>
</gene>
<reference evidence="9 10" key="1">
    <citation type="submission" date="2014-11" db="EMBL/GenBank/DDBJ databases">
        <title>Genome sequencing of Pantoea rodasii ND03.</title>
        <authorList>
            <person name="Muhamad Yunos N.Y."/>
            <person name="Chan K.-G."/>
        </authorList>
    </citation>
    <scope>NUCLEOTIDE SEQUENCE [LARGE SCALE GENOMIC DNA]</scope>
    <source>
        <strain evidence="9 10">ND03</strain>
    </source>
</reference>
<evidence type="ECO:0000259" key="7">
    <source>
        <dbReference type="PROSITE" id="PS50043"/>
    </source>
</evidence>
<dbReference type="EMBL" id="JTJJ01000033">
    <property type="protein sequence ID" value="KHJ68305.1"/>
    <property type="molecule type" value="Genomic_DNA"/>
</dbReference>
<evidence type="ECO:0000256" key="1">
    <source>
        <dbReference type="ARBA" id="ARBA00022553"/>
    </source>
</evidence>
<keyword evidence="2" id="KW-0902">Two-component regulatory system</keyword>
<dbReference type="PROSITE" id="PS50110">
    <property type="entry name" value="RESPONSE_REGULATORY"/>
    <property type="match status" value="1"/>
</dbReference>
<dbReference type="SMART" id="SM00448">
    <property type="entry name" value="REC"/>
    <property type="match status" value="1"/>
</dbReference>
<evidence type="ECO:0000256" key="3">
    <source>
        <dbReference type="ARBA" id="ARBA00023015"/>
    </source>
</evidence>
<dbReference type="GO" id="GO:0000160">
    <property type="term" value="P:phosphorelay signal transduction system"/>
    <property type="evidence" value="ECO:0007669"/>
    <property type="project" value="InterPro"/>
</dbReference>
<dbReference type="Gene3D" id="3.40.50.2300">
    <property type="match status" value="1"/>
</dbReference>
<keyword evidence="4" id="KW-0238">DNA-binding</keyword>
<dbReference type="PRINTS" id="PR00038">
    <property type="entry name" value="HTHLUXR"/>
</dbReference>
<proteinExistence type="predicted"/>
<evidence type="ECO:0000259" key="8">
    <source>
        <dbReference type="PROSITE" id="PS50110"/>
    </source>
</evidence>
<dbReference type="SUPFAM" id="SSF52172">
    <property type="entry name" value="CheY-like"/>
    <property type="match status" value="1"/>
</dbReference>
<dbReference type="CDD" id="cd06170">
    <property type="entry name" value="LuxR_C_like"/>
    <property type="match status" value="1"/>
</dbReference>
<dbReference type="InterPro" id="IPR039420">
    <property type="entry name" value="WalR-like"/>
</dbReference>
<keyword evidence="5" id="KW-0804">Transcription</keyword>
<feature type="domain" description="HTH luxR-type" evidence="7">
    <location>
        <begin position="140"/>
        <end position="205"/>
    </location>
</feature>
<dbReference type="Proteomes" id="UP000030853">
    <property type="component" value="Unassembled WGS sequence"/>
</dbReference>
<dbReference type="AlphaFoldDB" id="A0A0B1RB30"/>
<dbReference type="SMART" id="SM00421">
    <property type="entry name" value="HTH_LUXR"/>
    <property type="match status" value="1"/>
</dbReference>
<dbReference type="GO" id="GO:0003677">
    <property type="term" value="F:DNA binding"/>
    <property type="evidence" value="ECO:0007669"/>
    <property type="project" value="UniProtKB-KW"/>
</dbReference>
<evidence type="ECO:0000256" key="6">
    <source>
        <dbReference type="PROSITE-ProRule" id="PRU00169"/>
    </source>
</evidence>
<dbReference type="InterPro" id="IPR058245">
    <property type="entry name" value="NreC/VraR/RcsB-like_REC"/>
</dbReference>
<name>A0A0B1RB30_9GAMM</name>
<dbReference type="GO" id="GO:0006355">
    <property type="term" value="P:regulation of DNA-templated transcription"/>
    <property type="evidence" value="ECO:0007669"/>
    <property type="project" value="InterPro"/>
</dbReference>
<dbReference type="Pfam" id="PF00072">
    <property type="entry name" value="Response_reg"/>
    <property type="match status" value="1"/>
</dbReference>
<feature type="domain" description="Response regulatory" evidence="8">
    <location>
        <begin position="3"/>
        <end position="118"/>
    </location>
</feature>
<dbReference type="PANTHER" id="PTHR43214">
    <property type="entry name" value="TWO-COMPONENT RESPONSE REGULATOR"/>
    <property type="match status" value="1"/>
</dbReference>
<keyword evidence="3" id="KW-0805">Transcription regulation</keyword>
<evidence type="ECO:0000256" key="4">
    <source>
        <dbReference type="ARBA" id="ARBA00023125"/>
    </source>
</evidence>
<evidence type="ECO:0000313" key="10">
    <source>
        <dbReference type="Proteomes" id="UP000030853"/>
    </source>
</evidence>
<dbReference type="InterPro" id="IPR011006">
    <property type="entry name" value="CheY-like_superfamily"/>
</dbReference>
<sequence length="207" mass="23369">MKNVLIVDDHPVTRFAVKLLLEKQNLVVAAEVNDGLQAIVLVKKLRPDLLIIDIDIPSLNGIDVVQRIRQQGSDIGILVLSGKDSEHYIRRCASAGADGFISKRKELVELHDALSAMRRGYGYFPGARARRLMLAEAHSAQDKIATLTAREMDVMRYLAQGMKIVEIAKIMNISDKTISTYKCRMMEKLELKNMIDLYDFTARHNMD</sequence>
<dbReference type="RefSeq" id="WP_039330550.1">
    <property type="nucleotide sequence ID" value="NZ_JTJJ01000033.1"/>
</dbReference>
<feature type="modified residue" description="4-aspartylphosphate" evidence="6">
    <location>
        <position position="53"/>
    </location>
</feature>
<dbReference type="Pfam" id="PF00196">
    <property type="entry name" value="GerE"/>
    <property type="match status" value="1"/>
</dbReference>
<dbReference type="InterPro" id="IPR000792">
    <property type="entry name" value="Tscrpt_reg_LuxR_C"/>
</dbReference>
<dbReference type="PROSITE" id="PS50043">
    <property type="entry name" value="HTH_LUXR_2"/>
    <property type="match status" value="1"/>
</dbReference>
<evidence type="ECO:0000256" key="5">
    <source>
        <dbReference type="ARBA" id="ARBA00023163"/>
    </source>
</evidence>
<accession>A0A0B1RB30</accession>
<protein>
    <submittedName>
        <fullName evidence="9">Transcriptional regulator</fullName>
    </submittedName>
</protein>
<dbReference type="InterPro" id="IPR001789">
    <property type="entry name" value="Sig_transdc_resp-reg_receiver"/>
</dbReference>
<comment type="caution">
    <text evidence="9">The sequence shown here is derived from an EMBL/GenBank/DDBJ whole genome shotgun (WGS) entry which is preliminary data.</text>
</comment>
<evidence type="ECO:0000256" key="2">
    <source>
        <dbReference type="ARBA" id="ARBA00023012"/>
    </source>
</evidence>
<evidence type="ECO:0000313" key="9">
    <source>
        <dbReference type="EMBL" id="KHJ68305.1"/>
    </source>
</evidence>
<dbReference type="PANTHER" id="PTHR43214:SF41">
    <property type="entry name" value="NITRATE_NITRITE RESPONSE REGULATOR PROTEIN NARP"/>
    <property type="match status" value="1"/>
</dbReference>
<keyword evidence="1 6" id="KW-0597">Phosphoprotein</keyword>